<proteinExistence type="predicted"/>
<dbReference type="InterPro" id="IPR003717">
    <property type="entry name" value="RecO"/>
</dbReference>
<reference evidence="5" key="1">
    <citation type="journal article" date="2021" name="PeerJ">
        <title>Extensive microbial diversity within the chicken gut microbiome revealed by metagenomics and culture.</title>
        <authorList>
            <person name="Gilroy R."/>
            <person name="Ravi A."/>
            <person name="Getino M."/>
            <person name="Pursley I."/>
            <person name="Horton D.L."/>
            <person name="Alikhan N.F."/>
            <person name="Baker D."/>
            <person name="Gharbi K."/>
            <person name="Hall N."/>
            <person name="Watson M."/>
            <person name="Adriaenssens E.M."/>
            <person name="Foster-Nyarko E."/>
            <person name="Jarju S."/>
            <person name="Secka A."/>
            <person name="Antonio M."/>
            <person name="Oren A."/>
            <person name="Chaudhuri R.R."/>
            <person name="La Ragione R."/>
            <person name="Hildebrand F."/>
            <person name="Pallen M.J."/>
        </authorList>
    </citation>
    <scope>NUCLEOTIDE SEQUENCE</scope>
    <source>
        <strain evidence="5">MalCec1-1739</strain>
    </source>
</reference>
<evidence type="ECO:0000259" key="4">
    <source>
        <dbReference type="Pfam" id="PF11967"/>
    </source>
</evidence>
<dbReference type="PANTHER" id="PTHR33991:SF1">
    <property type="entry name" value="DNA REPAIR PROTEIN RECO"/>
    <property type="match status" value="1"/>
</dbReference>
<evidence type="ECO:0000313" key="6">
    <source>
        <dbReference type="Proteomes" id="UP000787625"/>
    </source>
</evidence>
<evidence type="ECO:0000313" key="5">
    <source>
        <dbReference type="EMBL" id="HJD52520.1"/>
    </source>
</evidence>
<accession>A0A9D2ZTP2</accession>
<protein>
    <submittedName>
        <fullName evidence="5">DNA repair protein RecO C-terminal domain-containing protein</fullName>
    </submittedName>
</protein>
<dbReference type="SUPFAM" id="SSF57863">
    <property type="entry name" value="ArfGap/RecO-like zinc finger"/>
    <property type="match status" value="1"/>
</dbReference>
<dbReference type="EMBL" id="DWUP01000043">
    <property type="protein sequence ID" value="HJD52520.1"/>
    <property type="molecule type" value="Genomic_DNA"/>
</dbReference>
<dbReference type="Gene3D" id="2.40.50.140">
    <property type="entry name" value="Nucleic acid-binding proteins"/>
    <property type="match status" value="1"/>
</dbReference>
<gene>
    <name evidence="5" type="ORF">IAA93_02165</name>
</gene>
<organism evidence="5 6">
    <name type="scientific">Candidatus Avibacteroides avistercoris</name>
    <dbReference type="NCBI Taxonomy" id="2840690"/>
    <lineage>
        <taxon>Bacteria</taxon>
        <taxon>Pseudomonadati</taxon>
        <taxon>Bacteroidota</taxon>
        <taxon>Bacteroidia</taxon>
        <taxon>Bacteroidales</taxon>
        <taxon>Bacteroidaceae</taxon>
        <taxon>Bacteroidaceae incertae sedis</taxon>
        <taxon>Candidatus Avibacteroides</taxon>
    </lineage>
</organism>
<name>A0A9D2ZTP2_9BACT</name>
<dbReference type="GO" id="GO:0043590">
    <property type="term" value="C:bacterial nucleoid"/>
    <property type="evidence" value="ECO:0007669"/>
    <property type="project" value="TreeGrafter"/>
</dbReference>
<dbReference type="InterPro" id="IPR012340">
    <property type="entry name" value="NA-bd_OB-fold"/>
</dbReference>
<dbReference type="Pfam" id="PF02565">
    <property type="entry name" value="RecO_C"/>
    <property type="match status" value="1"/>
</dbReference>
<feature type="domain" description="DNA replication/recombination mediator RecO N-terminal" evidence="4">
    <location>
        <begin position="3"/>
        <end position="76"/>
    </location>
</feature>
<dbReference type="SUPFAM" id="SSF50249">
    <property type="entry name" value="Nucleic acid-binding proteins"/>
    <property type="match status" value="1"/>
</dbReference>
<sequence length="240" mass="27801">MYKSCTAIVLRVTKYNDKSNIVDLYTDAGRISIAVKTGGSRIKSSMRMLFRPLSILRIEMAIRPHSAIHTIREATTAIPLSDLPYNPYKQATAFFLAEFLSRVTDGGSEDRLMFDYIVQSIMWFDNCSKGYANFHLVFLLRISQLLGLKPDTGEYRKGMVFDMRNAVFTSSLPSHGDYLTPDETTALRQLMRMNYDNMWLFRMNREQRNDCLDAILRYYSLHITDMSHLKSIEVLKELFD</sequence>
<dbReference type="AlphaFoldDB" id="A0A9D2ZTP2"/>
<dbReference type="InterPro" id="IPR022572">
    <property type="entry name" value="DNA_rep/recomb_RecO_N"/>
</dbReference>
<dbReference type="GO" id="GO:0006310">
    <property type="term" value="P:DNA recombination"/>
    <property type="evidence" value="ECO:0007669"/>
    <property type="project" value="UniProtKB-KW"/>
</dbReference>
<keyword evidence="2" id="KW-0233">DNA recombination</keyword>
<reference evidence="5" key="2">
    <citation type="submission" date="2021-04" db="EMBL/GenBank/DDBJ databases">
        <authorList>
            <person name="Gilroy R."/>
        </authorList>
    </citation>
    <scope>NUCLEOTIDE SEQUENCE</scope>
    <source>
        <strain evidence="5">MalCec1-1739</strain>
    </source>
</reference>
<dbReference type="Pfam" id="PF11967">
    <property type="entry name" value="RecO_N"/>
    <property type="match status" value="1"/>
</dbReference>
<dbReference type="Proteomes" id="UP000787625">
    <property type="component" value="Unassembled WGS sequence"/>
</dbReference>
<dbReference type="GO" id="GO:0006302">
    <property type="term" value="P:double-strand break repair"/>
    <property type="evidence" value="ECO:0007669"/>
    <property type="project" value="TreeGrafter"/>
</dbReference>
<keyword evidence="3" id="KW-0234">DNA repair</keyword>
<dbReference type="PANTHER" id="PTHR33991">
    <property type="entry name" value="DNA REPAIR PROTEIN RECO"/>
    <property type="match status" value="1"/>
</dbReference>
<evidence type="ECO:0000256" key="2">
    <source>
        <dbReference type="ARBA" id="ARBA00023172"/>
    </source>
</evidence>
<evidence type="ECO:0000256" key="1">
    <source>
        <dbReference type="ARBA" id="ARBA00022763"/>
    </source>
</evidence>
<dbReference type="InterPro" id="IPR037278">
    <property type="entry name" value="ARFGAP/RecO"/>
</dbReference>
<comment type="caution">
    <text evidence="5">The sequence shown here is derived from an EMBL/GenBank/DDBJ whole genome shotgun (WGS) entry which is preliminary data.</text>
</comment>
<keyword evidence="1" id="KW-0227">DNA damage</keyword>
<evidence type="ECO:0000256" key="3">
    <source>
        <dbReference type="ARBA" id="ARBA00023204"/>
    </source>
</evidence>